<dbReference type="PANTHER" id="PTHR40254">
    <property type="entry name" value="BLR0577 PROTEIN"/>
    <property type="match status" value="1"/>
</dbReference>
<dbReference type="InterPro" id="IPR052189">
    <property type="entry name" value="L-asp_N-monooxygenase_NS-form"/>
</dbReference>
<sequence>MKINSLNQADTTGDLIAIIGAGARGLSVLERIVAFARADQFLAPIVVKVFDRDPFGAGCHSVHQPEHLLVNTIASQITVFSDPTVQGSGFQLAGPSFYEWLCDRDRSSSPPDPNAYYPRKRLGEYLAWSFDYLCSLAPTTVKIVTVSKYVVAASPIVASEGTIWKLKDESGDTHFVRYTFLTTGHEQEPLTPEQSEQRLFPVYPLDPAVQGIQPDETVAIEGLGLSACDVISMLTIGRGGKFNREQNGQVCYQASGQEPKMIGFARSGLPITARARNEKEVREQYQARFLTRSAIAQLKAKHGQLDFQTQVLPLLLADMEFVYSRTYVQKHKGFTAAHQFSNSYLAATQRQRRSLIAAEIPLHQHFDWQRLVNPIPPQSLSTYEHYKTWLDSYLHEDLSSANEGNLSNPFKAACDVLRDLRDNLRYVVDFGGLTEDSHRWFVQTFLPVMNRLAVGPPKARLEEMLALQSAGILKLDLGPHPRCQFDQTRRRFVIQGMFEQVEAHALIRSRIAMPPPQASANPLLRQLIADGISRPFMNGQFHPGGLDVSSDLNLISPANVIYPNFWVLGTPIEGPKFYTFILPRPFVNSTALLDADRVVQALRDQLTITKSGSVAVSALI</sequence>
<dbReference type="AlphaFoldDB" id="A0A1Z4JQC1"/>
<dbReference type="PANTHER" id="PTHR40254:SF1">
    <property type="entry name" value="BLR0577 PROTEIN"/>
    <property type="match status" value="1"/>
</dbReference>
<proteinExistence type="predicted"/>
<evidence type="ECO:0000313" key="2">
    <source>
        <dbReference type="EMBL" id="BAY58848.1"/>
    </source>
</evidence>
<dbReference type="InterPro" id="IPR036188">
    <property type="entry name" value="FAD/NAD-bd_sf"/>
</dbReference>
<dbReference type="Gene3D" id="3.50.50.60">
    <property type="entry name" value="FAD/NAD(P)-binding domain"/>
    <property type="match status" value="1"/>
</dbReference>
<accession>A0A1Z4JQC1</accession>
<dbReference type="Pfam" id="PF13454">
    <property type="entry name" value="NAD_binding_9"/>
    <property type="match status" value="1"/>
</dbReference>
<evidence type="ECO:0000259" key="1">
    <source>
        <dbReference type="Pfam" id="PF13454"/>
    </source>
</evidence>
<reference evidence="2 3" key="1">
    <citation type="submission" date="2017-06" db="EMBL/GenBank/DDBJ databases">
        <title>Genome sequencing of cyanobaciteial culture collection at National Institute for Environmental Studies (NIES).</title>
        <authorList>
            <person name="Hirose Y."/>
            <person name="Shimura Y."/>
            <person name="Fujisawa T."/>
            <person name="Nakamura Y."/>
            <person name="Kawachi M."/>
        </authorList>
    </citation>
    <scope>NUCLEOTIDE SEQUENCE [LARGE SCALE GENOMIC DNA]</scope>
    <source>
        <strain evidence="2 3">NIES-2135</strain>
    </source>
</reference>
<evidence type="ECO:0000313" key="3">
    <source>
        <dbReference type="Proteomes" id="UP000217895"/>
    </source>
</evidence>
<keyword evidence="3" id="KW-1185">Reference proteome</keyword>
<dbReference type="EMBL" id="AP018203">
    <property type="protein sequence ID" value="BAY58848.1"/>
    <property type="molecule type" value="Genomic_DNA"/>
</dbReference>
<name>A0A1Z4JQC1_LEPBY</name>
<gene>
    <name evidence="2" type="ORF">NIES2135_57220</name>
</gene>
<dbReference type="SUPFAM" id="SSF51905">
    <property type="entry name" value="FAD/NAD(P)-binding domain"/>
    <property type="match status" value="1"/>
</dbReference>
<organism evidence="2 3">
    <name type="scientific">Leptolyngbya boryana NIES-2135</name>
    <dbReference type="NCBI Taxonomy" id="1973484"/>
    <lineage>
        <taxon>Bacteria</taxon>
        <taxon>Bacillati</taxon>
        <taxon>Cyanobacteriota</taxon>
        <taxon>Cyanophyceae</taxon>
        <taxon>Leptolyngbyales</taxon>
        <taxon>Leptolyngbyaceae</taxon>
        <taxon>Leptolyngbya group</taxon>
        <taxon>Leptolyngbya</taxon>
    </lineage>
</organism>
<protein>
    <recommendedName>
        <fullName evidence="1">FAD-dependent urate hydroxylase HpyO/Asp monooxygenase CreE-like FAD/NAD(P)-binding domain-containing protein</fullName>
    </recommendedName>
</protein>
<feature type="domain" description="FAD-dependent urate hydroxylase HpyO/Asp monooxygenase CreE-like FAD/NAD(P)-binding" evidence="1">
    <location>
        <begin position="17"/>
        <end position="185"/>
    </location>
</feature>
<dbReference type="InterPro" id="IPR038732">
    <property type="entry name" value="HpyO/CreE_NAD-binding"/>
</dbReference>
<dbReference type="Proteomes" id="UP000217895">
    <property type="component" value="Chromosome"/>
</dbReference>